<evidence type="ECO:0000313" key="15">
    <source>
        <dbReference type="Proteomes" id="UP000198893"/>
    </source>
</evidence>
<feature type="binding site" evidence="10">
    <location>
        <position position="491"/>
    </location>
    <ligand>
        <name>NAD(+)</name>
        <dbReference type="ChEBI" id="CHEBI:57540"/>
    </ligand>
</feature>
<evidence type="ECO:0000259" key="11">
    <source>
        <dbReference type="Pfam" id="PF01175"/>
    </source>
</evidence>
<dbReference type="EC" id="4.2.1.49" evidence="3 10"/>
<comment type="caution">
    <text evidence="10">Lacks conserved residue(s) required for the propagation of feature annotation.</text>
</comment>
<proteinExistence type="inferred from homology"/>
<evidence type="ECO:0000313" key="14">
    <source>
        <dbReference type="EMBL" id="SEO72840.1"/>
    </source>
</evidence>
<comment type="function">
    <text evidence="9 10">Catalyzes the conversion of urocanate to 4-imidazolone-5-propionate.</text>
</comment>
<evidence type="ECO:0000256" key="4">
    <source>
        <dbReference type="ARBA" id="ARBA00022808"/>
    </source>
</evidence>
<dbReference type="Proteomes" id="UP000198893">
    <property type="component" value="Unassembled WGS sequence"/>
</dbReference>
<name>A0A1H8S2F7_9RHOB</name>
<dbReference type="InterPro" id="IPR035400">
    <property type="entry name" value="Urocanase_N"/>
</dbReference>
<dbReference type="GO" id="GO:0016153">
    <property type="term" value="F:urocanate hydratase activity"/>
    <property type="evidence" value="ECO:0007669"/>
    <property type="project" value="UniProtKB-UniRule"/>
</dbReference>
<evidence type="ECO:0000256" key="5">
    <source>
        <dbReference type="ARBA" id="ARBA00023027"/>
    </source>
</evidence>
<dbReference type="OrthoDB" id="9764874at2"/>
<evidence type="ECO:0000256" key="3">
    <source>
        <dbReference type="ARBA" id="ARBA00011992"/>
    </source>
</evidence>
<keyword evidence="6 10" id="KW-0456">Lyase</keyword>
<dbReference type="Pfam" id="PF17391">
    <property type="entry name" value="Urocanase_N"/>
    <property type="match status" value="1"/>
</dbReference>
<dbReference type="PIRSF" id="PIRSF001423">
    <property type="entry name" value="Urocanate_hydrat"/>
    <property type="match status" value="1"/>
</dbReference>
<feature type="binding site" evidence="10">
    <location>
        <begin position="242"/>
        <end position="243"/>
    </location>
    <ligand>
        <name>NAD(+)</name>
        <dbReference type="ChEBI" id="CHEBI:57540"/>
    </ligand>
</feature>
<evidence type="ECO:0000256" key="1">
    <source>
        <dbReference type="ARBA" id="ARBA00004794"/>
    </source>
</evidence>
<dbReference type="Gene3D" id="3.40.50.10730">
    <property type="entry name" value="Urocanase like domains"/>
    <property type="match status" value="1"/>
</dbReference>
<dbReference type="FunFam" id="3.40.50.10730:FF:000001">
    <property type="entry name" value="Urocanate hydratase"/>
    <property type="match status" value="1"/>
</dbReference>
<feature type="binding site" evidence="10">
    <location>
        <position position="130"/>
    </location>
    <ligand>
        <name>NAD(+)</name>
        <dbReference type="ChEBI" id="CHEBI:57540"/>
    </ligand>
</feature>
<dbReference type="InterPro" id="IPR036190">
    <property type="entry name" value="Urocanase_sf"/>
</dbReference>
<evidence type="ECO:0000256" key="9">
    <source>
        <dbReference type="ARBA" id="ARBA00056569"/>
    </source>
</evidence>
<dbReference type="Gene3D" id="3.40.1770.10">
    <property type="entry name" value="Urocanase superfamily"/>
    <property type="match status" value="1"/>
</dbReference>
<comment type="similarity">
    <text evidence="2 10">Belongs to the urocanase family.</text>
</comment>
<evidence type="ECO:0000256" key="10">
    <source>
        <dbReference type="HAMAP-Rule" id="MF_00577"/>
    </source>
</evidence>
<feature type="binding site" evidence="10">
    <location>
        <begin position="52"/>
        <end position="53"/>
    </location>
    <ligand>
        <name>NAD(+)</name>
        <dbReference type="ChEBI" id="CHEBI:57540"/>
    </ligand>
</feature>
<dbReference type="GO" id="GO:0019556">
    <property type="term" value="P:L-histidine catabolic process to glutamate and formamide"/>
    <property type="evidence" value="ECO:0007669"/>
    <property type="project" value="UniProtKB-UniPathway"/>
</dbReference>
<feature type="domain" description="Urocanase Rossmann-like" evidence="11">
    <location>
        <begin position="140"/>
        <end position="348"/>
    </location>
</feature>
<comment type="catalytic activity">
    <reaction evidence="8 10">
        <text>4-imidazolone-5-propanoate = trans-urocanate + H2O</text>
        <dbReference type="Rhea" id="RHEA:13101"/>
        <dbReference type="ChEBI" id="CHEBI:15377"/>
        <dbReference type="ChEBI" id="CHEBI:17771"/>
        <dbReference type="ChEBI" id="CHEBI:77893"/>
        <dbReference type="EC" id="4.2.1.49"/>
    </reaction>
</comment>
<evidence type="ECO:0000259" key="13">
    <source>
        <dbReference type="Pfam" id="PF17392"/>
    </source>
</evidence>
<sequence length="554" mass="61199">MSMNRYEDRTIKAPTGTTLTAKSWLTEAPLRMLMNNLHPDVAENPKELVVYGGIGRAARNWKCYDQIVEALTELEEDETLLVQSGKPVGVFRTHKDAPRVLIANSNIVPHWANWKHFNELDRKGLMMYGQMTAGSWIYIGSQGIVQGTYETFVEAGRQHYDGDLTGKWILTGGLGGMGGAQPLAAVMAGACCLAVECNPDSIDFRLRTRYVDEKTESVDEALEMIDRWTKAGEAKSVALLGNAADVYPELLRRGAKPDLVTDQTSAHDPVNGYLPQGWTIDRWKATREQNPDAVEEAARASMRVQVEAMVEFHKMGIPTVDYGNNIRQVAFEEGFEDAFAFPGFVPAYVRPLFCRGIGPFRWVALSGDPEDIYKTDQKVKELIDDPNLHNWLDMARERISFQGLPARICWVGLGQRHKLGRAFNEMVRNGELKAPVVIGRDHLDSGSVASPNRETEAMQDGSDTVSDWPLLNALLNTASGATWVSLHHGGGVGMGFSQHSGVVICCDGTEDADRRIGRVLWNDPASGVMRHADAGYEIARDCARENGLNLPGIL</sequence>
<dbReference type="GO" id="GO:0005737">
    <property type="term" value="C:cytoplasm"/>
    <property type="evidence" value="ECO:0007669"/>
    <property type="project" value="UniProtKB-SubCell"/>
</dbReference>
<dbReference type="PANTHER" id="PTHR12216">
    <property type="entry name" value="UROCANATE HYDRATASE"/>
    <property type="match status" value="1"/>
</dbReference>
<dbReference type="EMBL" id="FODS01000010">
    <property type="protein sequence ID" value="SEO72840.1"/>
    <property type="molecule type" value="Genomic_DNA"/>
</dbReference>
<feature type="active site" evidence="10">
    <location>
        <position position="409"/>
    </location>
</feature>
<keyword evidence="10" id="KW-0963">Cytoplasm</keyword>
<dbReference type="InterPro" id="IPR035401">
    <property type="entry name" value="Urocanase_C"/>
</dbReference>
<evidence type="ECO:0000256" key="2">
    <source>
        <dbReference type="ARBA" id="ARBA00007578"/>
    </source>
</evidence>
<feature type="binding site" evidence="10">
    <location>
        <begin position="176"/>
        <end position="178"/>
    </location>
    <ligand>
        <name>NAD(+)</name>
        <dbReference type="ChEBI" id="CHEBI:57540"/>
    </ligand>
</feature>
<keyword evidence="5 10" id="KW-0520">NAD</keyword>
<comment type="subcellular location">
    <subcellularLocation>
        <location evidence="10">Cytoplasm</location>
    </subcellularLocation>
</comment>
<dbReference type="PROSITE" id="PS01233">
    <property type="entry name" value="UROCANASE"/>
    <property type="match status" value="1"/>
</dbReference>
<feature type="domain" description="Urocanase N-terminal" evidence="12">
    <location>
        <begin position="11"/>
        <end position="137"/>
    </location>
</feature>
<dbReference type="STRING" id="569882.SAMN04490248_11096"/>
<dbReference type="NCBIfam" id="TIGR01228">
    <property type="entry name" value="hutU"/>
    <property type="match status" value="1"/>
</dbReference>
<dbReference type="GO" id="GO:0019557">
    <property type="term" value="P:L-histidine catabolic process to glutamate and formate"/>
    <property type="evidence" value="ECO:0007669"/>
    <property type="project" value="UniProtKB-UniPathway"/>
</dbReference>
<reference evidence="14 15" key="1">
    <citation type="submission" date="2016-10" db="EMBL/GenBank/DDBJ databases">
        <authorList>
            <person name="de Groot N.N."/>
        </authorList>
    </citation>
    <scope>NUCLEOTIDE SEQUENCE [LARGE SCALE GENOMIC DNA]</scope>
    <source>
        <strain evidence="14 15">DSM 27842</strain>
    </source>
</reference>
<dbReference type="InterPro" id="IPR055351">
    <property type="entry name" value="Urocanase"/>
</dbReference>
<evidence type="ECO:0000256" key="6">
    <source>
        <dbReference type="ARBA" id="ARBA00023239"/>
    </source>
</evidence>
<dbReference type="Pfam" id="PF17392">
    <property type="entry name" value="Urocanase_C"/>
    <property type="match status" value="1"/>
</dbReference>
<comment type="pathway">
    <text evidence="1 10">Amino-acid degradation; L-histidine degradation into L-glutamate; N-formimidoyl-L-glutamate from L-histidine: step 2/3.</text>
</comment>
<dbReference type="RefSeq" id="WP_093118065.1">
    <property type="nucleotide sequence ID" value="NZ_FODS01000010.1"/>
</dbReference>
<protein>
    <recommendedName>
        <fullName evidence="3 10">Urocanate hydratase</fullName>
        <shortName evidence="10">Urocanase</shortName>
        <ecNumber evidence="3 10">4.2.1.49</ecNumber>
    </recommendedName>
    <alternativeName>
        <fullName evidence="7 10">Imidazolonepropionate hydrolase</fullName>
    </alternativeName>
</protein>
<feature type="binding site" evidence="10">
    <location>
        <begin position="263"/>
        <end position="267"/>
    </location>
    <ligand>
        <name>NAD(+)</name>
        <dbReference type="ChEBI" id="CHEBI:57540"/>
    </ligand>
</feature>
<gene>
    <name evidence="10" type="primary">hutU</name>
    <name evidence="14" type="ORF">SAMN04490248_11096</name>
</gene>
<organism evidence="14 15">
    <name type="scientific">Salinihabitans flavidus</name>
    <dbReference type="NCBI Taxonomy" id="569882"/>
    <lineage>
        <taxon>Bacteria</taxon>
        <taxon>Pseudomonadati</taxon>
        <taxon>Pseudomonadota</taxon>
        <taxon>Alphaproteobacteria</taxon>
        <taxon>Rhodobacterales</taxon>
        <taxon>Roseobacteraceae</taxon>
        <taxon>Salinihabitans</taxon>
    </lineage>
</organism>
<dbReference type="UniPathway" id="UPA00379">
    <property type="reaction ID" value="UER00550"/>
</dbReference>
<feature type="binding site" evidence="10">
    <location>
        <position position="322"/>
    </location>
    <ligand>
        <name>NAD(+)</name>
        <dbReference type="ChEBI" id="CHEBI:57540"/>
    </ligand>
</feature>
<dbReference type="InterPro" id="IPR035085">
    <property type="entry name" value="Urocanase_Rossmann-like"/>
</dbReference>
<evidence type="ECO:0000256" key="8">
    <source>
        <dbReference type="ARBA" id="ARBA00047623"/>
    </source>
</evidence>
<comment type="cofactor">
    <cofactor evidence="10">
        <name>NAD(+)</name>
        <dbReference type="ChEBI" id="CHEBI:57540"/>
    </cofactor>
    <text evidence="10">Binds 1 NAD(+) per subunit.</text>
</comment>
<dbReference type="NCBIfam" id="NF003820">
    <property type="entry name" value="PRK05414.1"/>
    <property type="match status" value="1"/>
</dbReference>
<dbReference type="SUPFAM" id="SSF111326">
    <property type="entry name" value="Urocanase"/>
    <property type="match status" value="1"/>
</dbReference>
<dbReference type="Pfam" id="PF01175">
    <property type="entry name" value="Urocanase"/>
    <property type="match status" value="1"/>
</dbReference>
<keyword evidence="4 10" id="KW-0369">Histidine metabolism</keyword>
<dbReference type="HAMAP" id="MF_00577">
    <property type="entry name" value="HutU"/>
    <property type="match status" value="1"/>
</dbReference>
<feature type="binding site" evidence="10">
    <location>
        <position position="196"/>
    </location>
    <ligand>
        <name>NAD(+)</name>
        <dbReference type="ChEBI" id="CHEBI:57540"/>
    </ligand>
</feature>
<dbReference type="AlphaFoldDB" id="A0A1H8S2F7"/>
<feature type="binding site" evidence="10">
    <location>
        <begin position="273"/>
        <end position="274"/>
    </location>
    <ligand>
        <name>NAD(+)</name>
        <dbReference type="ChEBI" id="CHEBI:57540"/>
    </ligand>
</feature>
<dbReference type="PANTHER" id="PTHR12216:SF4">
    <property type="entry name" value="UROCANATE HYDRATASE"/>
    <property type="match status" value="1"/>
</dbReference>
<dbReference type="InterPro" id="IPR038364">
    <property type="entry name" value="Urocanase_central_sf"/>
</dbReference>
<keyword evidence="15" id="KW-1185">Reference proteome</keyword>
<dbReference type="InterPro" id="IPR023636">
    <property type="entry name" value="Urocanase_CS"/>
</dbReference>
<dbReference type="InterPro" id="IPR023637">
    <property type="entry name" value="Urocanase-like"/>
</dbReference>
<feature type="domain" description="Urocanase C-terminal" evidence="13">
    <location>
        <begin position="351"/>
        <end position="544"/>
    </location>
</feature>
<evidence type="ECO:0000256" key="7">
    <source>
        <dbReference type="ARBA" id="ARBA00031640"/>
    </source>
</evidence>
<evidence type="ECO:0000259" key="12">
    <source>
        <dbReference type="Pfam" id="PF17391"/>
    </source>
</evidence>
<accession>A0A1H8S2F7</accession>